<dbReference type="OrthoDB" id="4739136at2759"/>
<feature type="compositionally biased region" description="Basic and acidic residues" evidence="1">
    <location>
        <begin position="82"/>
        <end position="107"/>
    </location>
</feature>
<organism evidence="3 4">
    <name type="scientific">Modicella reniformis</name>
    <dbReference type="NCBI Taxonomy" id="1440133"/>
    <lineage>
        <taxon>Eukaryota</taxon>
        <taxon>Fungi</taxon>
        <taxon>Fungi incertae sedis</taxon>
        <taxon>Mucoromycota</taxon>
        <taxon>Mortierellomycotina</taxon>
        <taxon>Mortierellomycetes</taxon>
        <taxon>Mortierellales</taxon>
        <taxon>Mortierellaceae</taxon>
        <taxon>Modicella</taxon>
    </lineage>
</organism>
<dbReference type="AlphaFoldDB" id="A0A9P6MBD4"/>
<proteinExistence type="predicted"/>
<evidence type="ECO:0000259" key="2">
    <source>
        <dbReference type="Pfam" id="PF25482"/>
    </source>
</evidence>
<name>A0A9P6MBD4_9FUNG</name>
<dbReference type="InterPro" id="IPR057227">
    <property type="entry name" value="DUF7905"/>
</dbReference>
<feature type="domain" description="DUF7905" evidence="2">
    <location>
        <begin position="272"/>
        <end position="547"/>
    </location>
</feature>
<keyword evidence="4" id="KW-1185">Reference proteome</keyword>
<accession>A0A9P6MBD4</accession>
<evidence type="ECO:0000313" key="4">
    <source>
        <dbReference type="Proteomes" id="UP000749646"/>
    </source>
</evidence>
<feature type="region of interest" description="Disordered" evidence="1">
    <location>
        <begin position="70"/>
        <end position="107"/>
    </location>
</feature>
<evidence type="ECO:0000313" key="3">
    <source>
        <dbReference type="EMBL" id="KAF9986695.1"/>
    </source>
</evidence>
<dbReference type="Pfam" id="PF25482">
    <property type="entry name" value="DUF7905"/>
    <property type="match status" value="1"/>
</dbReference>
<reference evidence="3" key="1">
    <citation type="journal article" date="2020" name="Fungal Divers.">
        <title>Resolving the Mortierellaceae phylogeny through synthesis of multi-gene phylogenetics and phylogenomics.</title>
        <authorList>
            <person name="Vandepol N."/>
            <person name="Liber J."/>
            <person name="Desiro A."/>
            <person name="Na H."/>
            <person name="Kennedy M."/>
            <person name="Barry K."/>
            <person name="Grigoriev I.V."/>
            <person name="Miller A.N."/>
            <person name="O'Donnell K."/>
            <person name="Stajich J.E."/>
            <person name="Bonito G."/>
        </authorList>
    </citation>
    <scope>NUCLEOTIDE SEQUENCE</scope>
    <source>
        <strain evidence="3">MES-2147</strain>
    </source>
</reference>
<dbReference type="Proteomes" id="UP000749646">
    <property type="component" value="Unassembled WGS sequence"/>
</dbReference>
<gene>
    <name evidence="3" type="ORF">BGZ65_006580</name>
</gene>
<dbReference type="EMBL" id="JAAAHW010003214">
    <property type="protein sequence ID" value="KAF9986695.1"/>
    <property type="molecule type" value="Genomic_DNA"/>
</dbReference>
<sequence length="571" mass="67209">MDPDDIVAQAWQRTPIPNEQRDLLTENSECDDYWFIPTYVEKRVLDEQLQTIGENSATYLLYNKEQEQKQQKQKATRTKGWAKPDRELTEAEKRKKARQEEREKEQQRYLGKPNMQCLFVHRIKWPMERSPLDWLGPNLRLLDPVRADCSAFIWLENGGGIWVAGDEKQSTCKAMNRIKNFIIKITKMTSNDVCHILEKPSSLIEIILEEKPPMPYISLPPQTTSSKPHEIDVPPVFLCAKEIAAFKNLWEYDLHMATEQDSPANQKDDHIQTLQYIERMTDQNIKRIRTALEDTLNNIQLWNGEIKMRIRSQKYGIMEMDQTVIGDRRLISEFSPYFTTSRDIYNTLERELNPFRHDEYPQEVEVHWCLGVLRRVGKDSINLQVYVTFREDGHVSLWNALFQEATPMDIRVTSSEKRFSWAWTISTARRADGDKFSPEGEFVHKLHLNKEKKLVFSNTTDIQLRYIHREEGTMIINDPWTTELLEECFWTLHLAHKPYEYMTLSATPDRVLYSVSMYRDSWKTRFSENPYLGIGLLPTWDSADFVEGEESIIRTMEAVDDIRAKMETSLY</sequence>
<protein>
    <recommendedName>
        <fullName evidence="2">DUF7905 domain-containing protein</fullName>
    </recommendedName>
</protein>
<comment type="caution">
    <text evidence="3">The sequence shown here is derived from an EMBL/GenBank/DDBJ whole genome shotgun (WGS) entry which is preliminary data.</text>
</comment>
<evidence type="ECO:0000256" key="1">
    <source>
        <dbReference type="SAM" id="MobiDB-lite"/>
    </source>
</evidence>